<proteinExistence type="predicted"/>
<protein>
    <submittedName>
        <fullName evidence="1">Uncharacterized protein</fullName>
    </submittedName>
</protein>
<gene>
    <name evidence="1" type="ORF">Mal4_03430</name>
</gene>
<reference evidence="1 2" key="1">
    <citation type="submission" date="2019-02" db="EMBL/GenBank/DDBJ databases">
        <title>Deep-cultivation of Planctomycetes and their phenomic and genomic characterization uncovers novel biology.</title>
        <authorList>
            <person name="Wiegand S."/>
            <person name="Jogler M."/>
            <person name="Boedeker C."/>
            <person name="Pinto D."/>
            <person name="Vollmers J."/>
            <person name="Rivas-Marin E."/>
            <person name="Kohn T."/>
            <person name="Peeters S.H."/>
            <person name="Heuer A."/>
            <person name="Rast P."/>
            <person name="Oberbeckmann S."/>
            <person name="Bunk B."/>
            <person name="Jeske O."/>
            <person name="Meyerdierks A."/>
            <person name="Storesund J.E."/>
            <person name="Kallscheuer N."/>
            <person name="Luecker S."/>
            <person name="Lage O.M."/>
            <person name="Pohl T."/>
            <person name="Merkel B.J."/>
            <person name="Hornburger P."/>
            <person name="Mueller R.-W."/>
            <person name="Bruemmer F."/>
            <person name="Labrenz M."/>
            <person name="Spormann A.M."/>
            <person name="Op den Camp H."/>
            <person name="Overmann J."/>
            <person name="Amann R."/>
            <person name="Jetten M.S.M."/>
            <person name="Mascher T."/>
            <person name="Medema M.H."/>
            <person name="Devos D.P."/>
            <person name="Kaster A.-K."/>
            <person name="Ovreas L."/>
            <person name="Rohde M."/>
            <person name="Galperin M.Y."/>
            <person name="Jogler C."/>
        </authorList>
    </citation>
    <scope>NUCLEOTIDE SEQUENCE [LARGE SCALE GENOMIC DNA]</scope>
    <source>
        <strain evidence="1 2">Mal4</strain>
    </source>
</reference>
<dbReference type="Proteomes" id="UP000320496">
    <property type="component" value="Chromosome"/>
</dbReference>
<dbReference type="KEGG" id="mri:Mal4_03430"/>
<name>A0A517Z0Q7_9PLAN</name>
<keyword evidence="2" id="KW-1185">Reference proteome</keyword>
<evidence type="ECO:0000313" key="2">
    <source>
        <dbReference type="Proteomes" id="UP000320496"/>
    </source>
</evidence>
<dbReference type="AlphaFoldDB" id="A0A517Z0Q7"/>
<evidence type="ECO:0000313" key="1">
    <source>
        <dbReference type="EMBL" id="QDU36060.1"/>
    </source>
</evidence>
<organism evidence="1 2">
    <name type="scientific">Maioricimonas rarisocia</name>
    <dbReference type="NCBI Taxonomy" id="2528026"/>
    <lineage>
        <taxon>Bacteria</taxon>
        <taxon>Pseudomonadati</taxon>
        <taxon>Planctomycetota</taxon>
        <taxon>Planctomycetia</taxon>
        <taxon>Planctomycetales</taxon>
        <taxon>Planctomycetaceae</taxon>
        <taxon>Maioricimonas</taxon>
    </lineage>
</organism>
<accession>A0A517Z0Q7</accession>
<sequence>MHEWLRRKSPAHLNISCPKSLVALEISFDV</sequence>
<dbReference type="EMBL" id="CP036275">
    <property type="protein sequence ID" value="QDU36060.1"/>
    <property type="molecule type" value="Genomic_DNA"/>
</dbReference>